<dbReference type="Gene3D" id="1.10.3780.10">
    <property type="entry name" value="SusD-like"/>
    <property type="match status" value="1"/>
</dbReference>
<feature type="domain" description="RagB/SusD" evidence="6">
    <location>
        <begin position="373"/>
        <end position="527"/>
    </location>
</feature>
<keyword evidence="4" id="KW-0472">Membrane</keyword>
<evidence type="ECO:0000259" key="7">
    <source>
        <dbReference type="Pfam" id="PF14322"/>
    </source>
</evidence>
<gene>
    <name evidence="8" type="ORF">SAMN05444266_10322</name>
</gene>
<sequence>MKKNFLKICVLAAVVGFSSCTKDLDRMPTNSTTSDIAYGTLAGYKQVLAKVYGSFALAGNNGTSTSDLAGIDPGQADFLRLYWNAQELPTEEAMCVWNDPGIPDFHYMNWTSNNVLLAALYNRALFHVTVANEFLRESTDDKIASRGFSGKDADEIKTYRAEARFLRAFEYWVLMDLFANPPFVTENDPIGKYIPPQTTRAELFKYLESELLAIEPLVVTARNNEYARVDQAAVWALLARLYLNAEVYLGKGNGKYTEAITYSSKVINAGYSLKTDYKGLFLADNNTANPEVILPIVYDGVNMQNNGGTTFIINAAINGDMNPASFGVPGGGWGGNRSTSALPGLFADKTGATDKRAMFYGDKPEIVDVSQFAEGLRVTKYRNVTSTGVTPPAPGGAFSSVDFPLFRLAEQYLIYAEAVKRGGTGGNETTALGYLNALRQRAYGNTSGNISSYTLDFVLEERGRELYWEAFRRTDLIRYDKFTASGYVWPWKGGVKDGRGVESFRNVYPLPATDLTANPSLKQNTGY</sequence>
<dbReference type="InterPro" id="IPR012944">
    <property type="entry name" value="SusD_RagB_dom"/>
</dbReference>
<feature type="domain" description="SusD-like N-terminal" evidence="7">
    <location>
        <begin position="149"/>
        <end position="243"/>
    </location>
</feature>
<dbReference type="CDD" id="cd08977">
    <property type="entry name" value="SusD"/>
    <property type="match status" value="1"/>
</dbReference>
<dbReference type="Gene3D" id="1.25.40.10">
    <property type="entry name" value="Tetratricopeptide repeat domain"/>
    <property type="match status" value="1"/>
</dbReference>
<dbReference type="GO" id="GO:0009279">
    <property type="term" value="C:cell outer membrane"/>
    <property type="evidence" value="ECO:0007669"/>
    <property type="project" value="UniProtKB-SubCell"/>
</dbReference>
<comment type="subcellular location">
    <subcellularLocation>
        <location evidence="1">Cell outer membrane</location>
    </subcellularLocation>
</comment>
<dbReference type="SUPFAM" id="SSF48452">
    <property type="entry name" value="TPR-like"/>
    <property type="match status" value="1"/>
</dbReference>
<dbReference type="Gene3D" id="1.25.40.390">
    <property type="match status" value="1"/>
</dbReference>
<keyword evidence="5" id="KW-0998">Cell outer membrane</keyword>
<dbReference type="AlphaFoldDB" id="A0A1M6ZVC8"/>
<name>A0A1M6ZVC8_9BACT</name>
<evidence type="ECO:0000256" key="5">
    <source>
        <dbReference type="ARBA" id="ARBA00023237"/>
    </source>
</evidence>
<keyword evidence="3" id="KW-0732">Signal</keyword>
<dbReference type="PROSITE" id="PS51257">
    <property type="entry name" value="PROKAR_LIPOPROTEIN"/>
    <property type="match status" value="1"/>
</dbReference>
<protein>
    <submittedName>
        <fullName evidence="8">Starch-binding associating with outer membrane</fullName>
    </submittedName>
</protein>
<dbReference type="Pfam" id="PF07980">
    <property type="entry name" value="SusD_RagB"/>
    <property type="match status" value="1"/>
</dbReference>
<evidence type="ECO:0000259" key="6">
    <source>
        <dbReference type="Pfam" id="PF07980"/>
    </source>
</evidence>
<dbReference type="RefSeq" id="WP_073079635.1">
    <property type="nucleotide sequence ID" value="NZ_FRBL01000003.1"/>
</dbReference>
<dbReference type="Pfam" id="PF14322">
    <property type="entry name" value="SusD-like_3"/>
    <property type="match status" value="1"/>
</dbReference>
<evidence type="ECO:0000313" key="9">
    <source>
        <dbReference type="Proteomes" id="UP000184420"/>
    </source>
</evidence>
<dbReference type="STRING" id="1419482.SAMN05444266_10322"/>
<evidence type="ECO:0000256" key="3">
    <source>
        <dbReference type="ARBA" id="ARBA00022729"/>
    </source>
</evidence>
<evidence type="ECO:0000256" key="4">
    <source>
        <dbReference type="ARBA" id="ARBA00023136"/>
    </source>
</evidence>
<dbReference type="EMBL" id="FRBL01000003">
    <property type="protein sequence ID" value="SHL34359.1"/>
    <property type="molecule type" value="Genomic_DNA"/>
</dbReference>
<evidence type="ECO:0000256" key="2">
    <source>
        <dbReference type="ARBA" id="ARBA00006275"/>
    </source>
</evidence>
<organism evidence="8 9">
    <name type="scientific">Chitinophaga jiangningensis</name>
    <dbReference type="NCBI Taxonomy" id="1419482"/>
    <lineage>
        <taxon>Bacteria</taxon>
        <taxon>Pseudomonadati</taxon>
        <taxon>Bacteroidota</taxon>
        <taxon>Chitinophagia</taxon>
        <taxon>Chitinophagales</taxon>
        <taxon>Chitinophagaceae</taxon>
        <taxon>Chitinophaga</taxon>
    </lineage>
</organism>
<dbReference type="Proteomes" id="UP000184420">
    <property type="component" value="Unassembled WGS sequence"/>
</dbReference>
<dbReference type="OrthoDB" id="9783641at2"/>
<reference evidence="8 9" key="1">
    <citation type="submission" date="2016-11" db="EMBL/GenBank/DDBJ databases">
        <authorList>
            <person name="Jaros S."/>
            <person name="Januszkiewicz K."/>
            <person name="Wedrychowicz H."/>
        </authorList>
    </citation>
    <scope>NUCLEOTIDE SEQUENCE [LARGE SCALE GENOMIC DNA]</scope>
    <source>
        <strain evidence="8 9">DSM 27406</strain>
    </source>
</reference>
<evidence type="ECO:0000313" key="8">
    <source>
        <dbReference type="EMBL" id="SHL34359.1"/>
    </source>
</evidence>
<accession>A0A1M6ZVC8</accession>
<keyword evidence="9" id="KW-1185">Reference proteome</keyword>
<dbReference type="InterPro" id="IPR033985">
    <property type="entry name" value="SusD-like_N"/>
</dbReference>
<comment type="similarity">
    <text evidence="2">Belongs to the SusD family.</text>
</comment>
<evidence type="ECO:0000256" key="1">
    <source>
        <dbReference type="ARBA" id="ARBA00004442"/>
    </source>
</evidence>
<proteinExistence type="inferred from homology"/>
<dbReference type="InterPro" id="IPR011990">
    <property type="entry name" value="TPR-like_helical_dom_sf"/>
</dbReference>